<sequence>MMFVWFLLIGIVVYLLFAKSGKPLSGWVKSGETPEDILTKRFVNGEITEEEYKKMQKIIRE</sequence>
<dbReference type="EMBL" id="VSSQ01113200">
    <property type="protein sequence ID" value="MPN49708.1"/>
    <property type="molecule type" value="Genomic_DNA"/>
</dbReference>
<accession>A0A645IEG3</accession>
<dbReference type="AlphaFoldDB" id="A0A645IEG3"/>
<evidence type="ECO:0000313" key="1">
    <source>
        <dbReference type="EMBL" id="MPN49708.1"/>
    </source>
</evidence>
<protein>
    <recommendedName>
        <fullName evidence="2">SHOCT domain-containing protein</fullName>
    </recommendedName>
</protein>
<gene>
    <name evidence="1" type="ORF">SDC9_197330</name>
</gene>
<proteinExistence type="predicted"/>
<comment type="caution">
    <text evidence="1">The sequence shown here is derived from an EMBL/GenBank/DDBJ whole genome shotgun (WGS) entry which is preliminary data.</text>
</comment>
<name>A0A645IEG3_9ZZZZ</name>
<reference evidence="1" key="1">
    <citation type="submission" date="2019-08" db="EMBL/GenBank/DDBJ databases">
        <authorList>
            <person name="Kucharzyk K."/>
            <person name="Murdoch R.W."/>
            <person name="Higgins S."/>
            <person name="Loffler F."/>
        </authorList>
    </citation>
    <scope>NUCLEOTIDE SEQUENCE</scope>
</reference>
<organism evidence="1">
    <name type="scientific">bioreactor metagenome</name>
    <dbReference type="NCBI Taxonomy" id="1076179"/>
    <lineage>
        <taxon>unclassified sequences</taxon>
        <taxon>metagenomes</taxon>
        <taxon>ecological metagenomes</taxon>
    </lineage>
</organism>
<evidence type="ECO:0008006" key="2">
    <source>
        <dbReference type="Google" id="ProtNLM"/>
    </source>
</evidence>